<accession>A0A135L1K4</accession>
<dbReference type="Proteomes" id="UP000070352">
    <property type="component" value="Unassembled WGS sequence"/>
</dbReference>
<comment type="caution">
    <text evidence="1">The sequence shown here is derived from an EMBL/GenBank/DDBJ whole genome shotgun (WGS) entry which is preliminary data.</text>
</comment>
<dbReference type="EMBL" id="LSKU01000001">
    <property type="protein sequence ID" value="KXG42759.1"/>
    <property type="molecule type" value="Genomic_DNA"/>
</dbReference>
<protein>
    <submittedName>
        <fullName evidence="1">Uncharacterized protein</fullName>
    </submittedName>
</protein>
<reference evidence="1 2" key="1">
    <citation type="submission" date="2016-02" db="EMBL/GenBank/DDBJ databases">
        <title>Draft Genome for Tepidibacillus decaturensis nov. sp. Strain Z9, an Anaerobic, Moderately Thermophilic and Heterotrophic Bacterium from Deep Subsurface of the Illinois Basin, USA.</title>
        <authorList>
            <person name="Dong Y."/>
            <person name="Chang J.Y."/>
            <person name="Sanford R."/>
            <person name="Fouke B.W."/>
        </authorList>
    </citation>
    <scope>NUCLEOTIDE SEQUENCE [LARGE SCALE GENOMIC DNA]</scope>
    <source>
        <strain evidence="1 2">Z9</strain>
    </source>
</reference>
<organism evidence="1 2">
    <name type="scientific">Tepidibacillus decaturensis</name>
    <dbReference type="NCBI Taxonomy" id="1413211"/>
    <lineage>
        <taxon>Bacteria</taxon>
        <taxon>Bacillati</taxon>
        <taxon>Bacillota</taxon>
        <taxon>Bacilli</taxon>
        <taxon>Bacillales</taxon>
        <taxon>Bacillaceae</taxon>
        <taxon>Tepidibacillus</taxon>
    </lineage>
</organism>
<sequence>MWVVYKDVYKNKKGDKLISRDIIQGFNTKEHAEELLEKLLNENIIENVDYTIDQVNTIL</sequence>
<name>A0A135L1K4_9BACI</name>
<evidence type="ECO:0000313" key="1">
    <source>
        <dbReference type="EMBL" id="KXG42759.1"/>
    </source>
</evidence>
<keyword evidence="2" id="KW-1185">Reference proteome</keyword>
<dbReference type="RefSeq" id="WP_068722513.1">
    <property type="nucleotide sequence ID" value="NZ_LSKU01000001.1"/>
</dbReference>
<evidence type="ECO:0000313" key="2">
    <source>
        <dbReference type="Proteomes" id="UP000070352"/>
    </source>
</evidence>
<dbReference type="AlphaFoldDB" id="A0A135L1K4"/>
<dbReference type="OrthoDB" id="9922225at2"/>
<proteinExistence type="predicted"/>
<gene>
    <name evidence="1" type="ORF">U473_00885</name>
</gene>